<accession>A0A9P7HJR5</accession>
<keyword evidence="3" id="KW-1185">Reference proteome</keyword>
<dbReference type="Proteomes" id="UP000750502">
    <property type="component" value="Unassembled WGS sequence"/>
</dbReference>
<sequence length="48" mass="5586">CKFFTPTTPHKINNANLNRRQDVELAQRATGRRRSTTPAAYPDWLQLM</sequence>
<evidence type="ECO:0000313" key="3">
    <source>
        <dbReference type="Proteomes" id="UP000750502"/>
    </source>
</evidence>
<evidence type="ECO:0000256" key="1">
    <source>
        <dbReference type="SAM" id="MobiDB-lite"/>
    </source>
</evidence>
<feature type="non-terminal residue" evidence="2">
    <location>
        <position position="1"/>
    </location>
</feature>
<reference evidence="2" key="2">
    <citation type="submission" date="2020-10" db="EMBL/GenBank/DDBJ databases">
        <authorList>
            <person name="Peck L.D."/>
            <person name="Nowell R.W."/>
            <person name="Flood J."/>
            <person name="Ryan M.J."/>
            <person name="Barraclough T.G."/>
        </authorList>
    </citation>
    <scope>NUCLEOTIDE SEQUENCE</scope>
    <source>
        <strain evidence="2">IMI 127659i</strain>
    </source>
</reference>
<name>A0A9P7HJR5_9HYPO</name>
<proteinExistence type="predicted"/>
<feature type="compositionally biased region" description="Polar residues" evidence="1">
    <location>
        <begin position="1"/>
        <end position="18"/>
    </location>
</feature>
<protein>
    <submittedName>
        <fullName evidence="2">Uncharacterized protein</fullName>
    </submittedName>
</protein>
<dbReference type="EMBL" id="JADFTT010012192">
    <property type="protein sequence ID" value="KAG5742406.1"/>
    <property type="molecule type" value="Genomic_DNA"/>
</dbReference>
<reference evidence="2" key="1">
    <citation type="journal article" date="2020" name="bioRxiv">
        <title>Historical genomics reveals the evolutionary mechanisms behind multiple outbreaks of the host-specific coffee wilt pathogen Fusarium xylarioides.</title>
        <authorList>
            <person name="Peck D."/>
            <person name="Nowell R.W."/>
            <person name="Flood J."/>
            <person name="Ryan M.J."/>
            <person name="Barraclough T.G."/>
        </authorList>
    </citation>
    <scope>NUCLEOTIDE SEQUENCE</scope>
    <source>
        <strain evidence="2">IMI 127659i</strain>
    </source>
</reference>
<feature type="region of interest" description="Disordered" evidence="1">
    <location>
        <begin position="1"/>
        <end position="42"/>
    </location>
</feature>
<evidence type="ECO:0000313" key="2">
    <source>
        <dbReference type="EMBL" id="KAG5742406.1"/>
    </source>
</evidence>
<gene>
    <name evidence="2" type="ORF">H9Q72_014619</name>
</gene>
<organism evidence="2 3">
    <name type="scientific">Fusarium xylarioides</name>
    <dbReference type="NCBI Taxonomy" id="221167"/>
    <lineage>
        <taxon>Eukaryota</taxon>
        <taxon>Fungi</taxon>
        <taxon>Dikarya</taxon>
        <taxon>Ascomycota</taxon>
        <taxon>Pezizomycotina</taxon>
        <taxon>Sordariomycetes</taxon>
        <taxon>Hypocreomycetidae</taxon>
        <taxon>Hypocreales</taxon>
        <taxon>Nectriaceae</taxon>
        <taxon>Fusarium</taxon>
        <taxon>Fusarium fujikuroi species complex</taxon>
    </lineage>
</organism>
<dbReference type="AlphaFoldDB" id="A0A9P7HJR5"/>
<comment type="caution">
    <text evidence="2">The sequence shown here is derived from an EMBL/GenBank/DDBJ whole genome shotgun (WGS) entry which is preliminary data.</text>
</comment>